<evidence type="ECO:0000256" key="8">
    <source>
        <dbReference type="ARBA" id="ARBA00023065"/>
    </source>
</evidence>
<keyword evidence="9 12" id="KW-0472">Membrane</keyword>
<evidence type="ECO:0000313" key="14">
    <source>
        <dbReference type="EMBL" id="KAJ5216911.1"/>
    </source>
</evidence>
<evidence type="ECO:0000256" key="1">
    <source>
        <dbReference type="ARBA" id="ARBA00004141"/>
    </source>
</evidence>
<dbReference type="GO" id="GO:0042391">
    <property type="term" value="P:regulation of membrane potential"/>
    <property type="evidence" value="ECO:0007669"/>
    <property type="project" value="InterPro"/>
</dbReference>
<feature type="transmembrane region" description="Helical" evidence="12">
    <location>
        <begin position="6"/>
        <end position="28"/>
    </location>
</feature>
<reference evidence="14" key="2">
    <citation type="journal article" date="2023" name="IMA Fungus">
        <title>Comparative genomic study of the Penicillium genus elucidates a diverse pangenome and 15 lateral gene transfer events.</title>
        <authorList>
            <person name="Petersen C."/>
            <person name="Sorensen T."/>
            <person name="Nielsen M.R."/>
            <person name="Sondergaard T.E."/>
            <person name="Sorensen J.L."/>
            <person name="Fitzpatrick D.A."/>
            <person name="Frisvad J.C."/>
            <person name="Nielsen K.L."/>
        </authorList>
    </citation>
    <scope>NUCLEOTIDE SEQUENCE</scope>
    <source>
        <strain evidence="14">IBT 19713</strain>
    </source>
</reference>
<dbReference type="Gene3D" id="1.20.1530.20">
    <property type="match status" value="1"/>
</dbReference>
<feature type="transmembrane region" description="Helical" evidence="12">
    <location>
        <begin position="369"/>
        <end position="389"/>
    </location>
</feature>
<dbReference type="Proteomes" id="UP001150941">
    <property type="component" value="Unassembled WGS sequence"/>
</dbReference>
<evidence type="ECO:0000256" key="12">
    <source>
        <dbReference type="SAM" id="Phobius"/>
    </source>
</evidence>
<keyword evidence="3" id="KW-0813">Transport</keyword>
<feature type="region of interest" description="Disordered" evidence="11">
    <location>
        <begin position="455"/>
        <end position="549"/>
    </location>
</feature>
<protein>
    <recommendedName>
        <fullName evidence="13">Cation/H+ exchanger transmembrane domain-containing protein</fullName>
    </recommendedName>
</protein>
<dbReference type="InterPro" id="IPR004712">
    <property type="entry name" value="Na+/H+_antiporter_fungi"/>
</dbReference>
<sequence length="549" mass="60542">MPTLSLINFNIVCATLGGFISLFGLVSYLCKERFYLSEALISMLAGVAFSPHAANFIRPEDYALHSAGNLEAITQNFTRLVLGVQLVLAGVQLPKRYLQIEWRSLSLLLGPGMAAMWICSSLIVWAMVPHFEFLHALIIAACVTPTDPVLSNSIVKGKFADKNVPRPLQRIIIAESGANDGLGYPFLFFGIYLLKYVGMGGEGYGGGAGKAMGLWFYETWAYTILLSVAYGTACGWLSRKLLHWAEERRYVDRESFLVFAIALALFILGTCGLIGTDDLLACFIAGNVFTQDDWFRVETMDDSLQPTIDMLLNLSMFMWFGAVCPWSEFLRNDIIPLYRLVFLGILILLVRRLPIILAMHKYIHQIEHLTHAGFVGFFGPIGVGAIFYLSICRENLLEIVVDGEVREDAQRVADAAKIVVWFLVVCSIVVHGLSIPIGKAGYHLPRTLSQAISTQSKDDSVNVSNSAGTHSTATPLTENTQWRQNTRRRAQQRENTPNSTVFRLGGSVIRTGSPSSQAQPGTGMHDEPARPVNVITHDQVSAPVTDESS</sequence>
<evidence type="ECO:0000256" key="5">
    <source>
        <dbReference type="ARBA" id="ARBA00022692"/>
    </source>
</evidence>
<feature type="transmembrane region" description="Helical" evidence="12">
    <location>
        <begin position="310"/>
        <end position="330"/>
    </location>
</feature>
<evidence type="ECO:0000256" key="3">
    <source>
        <dbReference type="ARBA" id="ARBA00022448"/>
    </source>
</evidence>
<evidence type="ECO:0000259" key="13">
    <source>
        <dbReference type="Pfam" id="PF00999"/>
    </source>
</evidence>
<feature type="transmembrane region" description="Helical" evidence="12">
    <location>
        <begin position="133"/>
        <end position="150"/>
    </location>
</feature>
<gene>
    <name evidence="14" type="ORF">N7468_009919</name>
</gene>
<feature type="transmembrane region" description="Helical" evidence="12">
    <location>
        <begin position="418"/>
        <end position="437"/>
    </location>
</feature>
<dbReference type="Pfam" id="PF00999">
    <property type="entry name" value="Na_H_Exchanger"/>
    <property type="match status" value="1"/>
</dbReference>
<keyword evidence="10" id="KW-0739">Sodium transport</keyword>
<evidence type="ECO:0000256" key="11">
    <source>
        <dbReference type="SAM" id="MobiDB-lite"/>
    </source>
</evidence>
<dbReference type="GeneID" id="83206518"/>
<dbReference type="InterPro" id="IPR006153">
    <property type="entry name" value="Cation/H_exchanger_TM"/>
</dbReference>
<dbReference type="RefSeq" id="XP_058325782.1">
    <property type="nucleotide sequence ID" value="XM_058479214.1"/>
</dbReference>
<dbReference type="GO" id="GO:0120029">
    <property type="term" value="P:proton export across plasma membrane"/>
    <property type="evidence" value="ECO:0007669"/>
    <property type="project" value="InterPro"/>
</dbReference>
<feature type="domain" description="Cation/H+ exchanger transmembrane" evidence="13">
    <location>
        <begin position="25"/>
        <end position="436"/>
    </location>
</feature>
<evidence type="ECO:0000256" key="4">
    <source>
        <dbReference type="ARBA" id="ARBA00022449"/>
    </source>
</evidence>
<feature type="compositionally biased region" description="Polar residues" evidence="11">
    <location>
        <begin position="510"/>
        <end position="520"/>
    </location>
</feature>
<comment type="subcellular location">
    <subcellularLocation>
        <location evidence="1">Membrane</location>
        <topology evidence="1">Multi-pass membrane protein</topology>
    </subcellularLocation>
</comment>
<proteinExistence type="inferred from homology"/>
<accession>A0A9W9NBP2</accession>
<feature type="transmembrane region" description="Helical" evidence="12">
    <location>
        <begin position="257"/>
        <end position="290"/>
    </location>
</feature>
<organism evidence="14 15">
    <name type="scientific">Penicillium chermesinum</name>
    <dbReference type="NCBI Taxonomy" id="63820"/>
    <lineage>
        <taxon>Eukaryota</taxon>
        <taxon>Fungi</taxon>
        <taxon>Dikarya</taxon>
        <taxon>Ascomycota</taxon>
        <taxon>Pezizomycotina</taxon>
        <taxon>Eurotiomycetes</taxon>
        <taxon>Eurotiomycetidae</taxon>
        <taxon>Eurotiales</taxon>
        <taxon>Aspergillaceae</taxon>
        <taxon>Penicillium</taxon>
    </lineage>
</organism>
<feature type="transmembrane region" description="Helical" evidence="12">
    <location>
        <begin position="171"/>
        <end position="194"/>
    </location>
</feature>
<dbReference type="GO" id="GO:0036376">
    <property type="term" value="P:sodium ion export across plasma membrane"/>
    <property type="evidence" value="ECO:0007669"/>
    <property type="project" value="InterPro"/>
</dbReference>
<keyword evidence="7" id="KW-0915">Sodium</keyword>
<dbReference type="AlphaFoldDB" id="A0A9W9NBP2"/>
<evidence type="ECO:0000313" key="15">
    <source>
        <dbReference type="Proteomes" id="UP001150941"/>
    </source>
</evidence>
<dbReference type="PANTHER" id="PTHR31382:SF1">
    <property type="entry name" value="SODIUM ION_PROTON EXCHANGER (EUROFUNG)"/>
    <property type="match status" value="1"/>
</dbReference>
<feature type="compositionally biased region" description="Polar residues" evidence="11">
    <location>
        <begin position="455"/>
        <end position="484"/>
    </location>
</feature>
<keyword evidence="8" id="KW-0406">Ion transport</keyword>
<evidence type="ECO:0000256" key="10">
    <source>
        <dbReference type="ARBA" id="ARBA00023201"/>
    </source>
</evidence>
<dbReference type="FunFam" id="1.20.1530.20:FF:000015">
    <property type="entry name" value="Na(+)/H(+) antiporter 2"/>
    <property type="match status" value="1"/>
</dbReference>
<keyword evidence="4" id="KW-0050">Antiport</keyword>
<feature type="transmembrane region" description="Helical" evidence="12">
    <location>
        <begin position="35"/>
        <end position="57"/>
    </location>
</feature>
<evidence type="ECO:0000256" key="6">
    <source>
        <dbReference type="ARBA" id="ARBA00022989"/>
    </source>
</evidence>
<dbReference type="GO" id="GO:0005886">
    <property type="term" value="C:plasma membrane"/>
    <property type="evidence" value="ECO:0007669"/>
    <property type="project" value="InterPro"/>
</dbReference>
<feature type="transmembrane region" description="Helical" evidence="12">
    <location>
        <begin position="337"/>
        <end position="357"/>
    </location>
</feature>
<feature type="transmembrane region" description="Helical" evidence="12">
    <location>
        <begin position="214"/>
        <end position="237"/>
    </location>
</feature>
<evidence type="ECO:0000256" key="9">
    <source>
        <dbReference type="ARBA" id="ARBA00023136"/>
    </source>
</evidence>
<dbReference type="EMBL" id="JAPQKS010000008">
    <property type="protein sequence ID" value="KAJ5216911.1"/>
    <property type="molecule type" value="Genomic_DNA"/>
</dbReference>
<comment type="similarity">
    <text evidence="2">Belongs to the fungal Na(+)/H(+) exchanger family.</text>
</comment>
<keyword evidence="5 12" id="KW-0812">Transmembrane</keyword>
<reference evidence="14" key="1">
    <citation type="submission" date="2022-11" db="EMBL/GenBank/DDBJ databases">
        <authorList>
            <person name="Petersen C."/>
        </authorList>
    </citation>
    <scope>NUCLEOTIDE SEQUENCE</scope>
    <source>
        <strain evidence="14">IBT 19713</strain>
    </source>
</reference>
<dbReference type="OrthoDB" id="5327978at2759"/>
<evidence type="ECO:0000256" key="2">
    <source>
        <dbReference type="ARBA" id="ARBA00005248"/>
    </source>
</evidence>
<keyword evidence="6 12" id="KW-1133">Transmembrane helix</keyword>
<comment type="caution">
    <text evidence="14">The sequence shown here is derived from an EMBL/GenBank/DDBJ whole genome shotgun (WGS) entry which is preliminary data.</text>
</comment>
<name>A0A9W9NBP2_9EURO</name>
<dbReference type="InterPro" id="IPR038770">
    <property type="entry name" value="Na+/solute_symporter_sf"/>
</dbReference>
<dbReference type="PANTHER" id="PTHR31382">
    <property type="entry name" value="NA(+)/H(+) ANTIPORTER"/>
    <property type="match status" value="1"/>
</dbReference>
<feature type="transmembrane region" description="Helical" evidence="12">
    <location>
        <begin position="105"/>
        <end position="127"/>
    </location>
</feature>
<dbReference type="GO" id="GO:0015385">
    <property type="term" value="F:sodium:proton antiporter activity"/>
    <property type="evidence" value="ECO:0007669"/>
    <property type="project" value="InterPro"/>
</dbReference>
<evidence type="ECO:0000256" key="7">
    <source>
        <dbReference type="ARBA" id="ARBA00023053"/>
    </source>
</evidence>
<keyword evidence="15" id="KW-1185">Reference proteome</keyword>